<keyword evidence="2" id="KW-0812">Transmembrane</keyword>
<reference evidence="4 5" key="1">
    <citation type="submission" date="2024-06" db="EMBL/GenBank/DDBJ databases">
        <title>The Natural Products Discovery Center: Release of the First 8490 Sequenced Strains for Exploring Actinobacteria Biosynthetic Diversity.</title>
        <authorList>
            <person name="Kalkreuter E."/>
            <person name="Kautsar S.A."/>
            <person name="Yang D."/>
            <person name="Bader C.D."/>
            <person name="Teijaro C.N."/>
            <person name="Fluegel L."/>
            <person name="Davis C.M."/>
            <person name="Simpson J.R."/>
            <person name="Lauterbach L."/>
            <person name="Steele A.D."/>
            <person name="Gui C."/>
            <person name="Meng S."/>
            <person name="Li G."/>
            <person name="Viehrig K."/>
            <person name="Ye F."/>
            <person name="Su P."/>
            <person name="Kiefer A.F."/>
            <person name="Nichols A."/>
            <person name="Cepeda A.J."/>
            <person name="Yan W."/>
            <person name="Fan B."/>
            <person name="Jiang Y."/>
            <person name="Adhikari A."/>
            <person name="Zheng C.-J."/>
            <person name="Schuster L."/>
            <person name="Cowan T.M."/>
            <person name="Smanski M.J."/>
            <person name="Chevrette M.G."/>
            <person name="De Carvalho L.P.S."/>
            <person name="Shen B."/>
        </authorList>
    </citation>
    <scope>NUCLEOTIDE SEQUENCE [LARGE SCALE GENOMIC DNA]</scope>
    <source>
        <strain evidence="4 5">NPDC077434</strain>
    </source>
</reference>
<feature type="transmembrane region" description="Helical" evidence="2">
    <location>
        <begin position="80"/>
        <end position="106"/>
    </location>
</feature>
<dbReference type="EMBL" id="JBFBMH010000005">
    <property type="protein sequence ID" value="MEW1974591.1"/>
    <property type="molecule type" value="Genomic_DNA"/>
</dbReference>
<feature type="signal peptide" evidence="3">
    <location>
        <begin position="1"/>
        <end position="31"/>
    </location>
</feature>
<proteinExistence type="predicted"/>
<feature type="region of interest" description="Disordered" evidence="1">
    <location>
        <begin position="105"/>
        <end position="127"/>
    </location>
</feature>
<feature type="chain" id="PRO_5047301449" evidence="3">
    <location>
        <begin position="32"/>
        <end position="127"/>
    </location>
</feature>
<dbReference type="Proteomes" id="UP001553715">
    <property type="component" value="Unassembled WGS sequence"/>
</dbReference>
<accession>A0ABV3LFL3</accession>
<evidence type="ECO:0000256" key="1">
    <source>
        <dbReference type="SAM" id="MobiDB-lite"/>
    </source>
</evidence>
<comment type="caution">
    <text evidence="4">The sequence shown here is derived from an EMBL/GenBank/DDBJ whole genome shotgun (WGS) entry which is preliminary data.</text>
</comment>
<feature type="region of interest" description="Disordered" evidence="1">
    <location>
        <begin position="35"/>
        <end position="76"/>
    </location>
</feature>
<keyword evidence="2" id="KW-1133">Transmembrane helix</keyword>
<evidence type="ECO:0000313" key="4">
    <source>
        <dbReference type="EMBL" id="MEW1974591.1"/>
    </source>
</evidence>
<evidence type="ECO:0000256" key="3">
    <source>
        <dbReference type="SAM" id="SignalP"/>
    </source>
</evidence>
<evidence type="ECO:0000256" key="2">
    <source>
        <dbReference type="SAM" id="Phobius"/>
    </source>
</evidence>
<keyword evidence="5" id="KW-1185">Reference proteome</keyword>
<sequence length="127" mass="13061">MIPAAPSRRKSTLLAVIVVAAFCAIAPFVGAESATASSDSYASSTPDPTDTPSSSPTPGESTDEPHQERLDEQGADRGDLGLFGVMLIGGLGFVLAAGAVGVSMVARERRRRDRAETASKKETPDAG</sequence>
<gene>
    <name evidence="4" type="ORF">AB0301_05840</name>
</gene>
<feature type="compositionally biased region" description="Low complexity" evidence="1">
    <location>
        <begin position="35"/>
        <end position="60"/>
    </location>
</feature>
<keyword evidence="3" id="KW-0732">Signal</keyword>
<evidence type="ECO:0000313" key="5">
    <source>
        <dbReference type="Proteomes" id="UP001553715"/>
    </source>
</evidence>
<organism evidence="4 5">
    <name type="scientific">Microbacterium profundi</name>
    <dbReference type="NCBI Taxonomy" id="450380"/>
    <lineage>
        <taxon>Bacteria</taxon>
        <taxon>Bacillati</taxon>
        <taxon>Actinomycetota</taxon>
        <taxon>Actinomycetes</taxon>
        <taxon>Micrococcales</taxon>
        <taxon>Microbacteriaceae</taxon>
        <taxon>Microbacterium</taxon>
    </lineage>
</organism>
<feature type="compositionally biased region" description="Basic and acidic residues" evidence="1">
    <location>
        <begin position="63"/>
        <end position="76"/>
    </location>
</feature>
<keyword evidence="2" id="KW-0472">Membrane</keyword>
<protein>
    <submittedName>
        <fullName evidence="4">Uncharacterized protein</fullName>
    </submittedName>
</protein>
<dbReference type="RefSeq" id="WP_033105063.1">
    <property type="nucleotide sequence ID" value="NZ_JAJVKR010000006.1"/>
</dbReference>
<feature type="compositionally biased region" description="Basic and acidic residues" evidence="1">
    <location>
        <begin position="113"/>
        <end position="127"/>
    </location>
</feature>
<name>A0ABV3LFL3_9MICO</name>